<evidence type="ECO:0000313" key="5">
    <source>
        <dbReference type="Proteomes" id="UP001153618"/>
    </source>
</evidence>
<dbReference type="Pfam" id="PF24137">
    <property type="entry name" value="DA_N"/>
    <property type="match status" value="1"/>
</dbReference>
<dbReference type="Proteomes" id="UP001153618">
    <property type="component" value="Unassembled WGS sequence"/>
</dbReference>
<proteinExistence type="predicted"/>
<keyword evidence="5" id="KW-1185">Reference proteome</keyword>
<protein>
    <recommendedName>
        <fullName evidence="6">Hydroxyneurosporene synthase</fullName>
    </recommendedName>
</protein>
<comment type="caution">
    <text evidence="4">The sequence shown here is derived from an EMBL/GenBank/DDBJ whole genome shotgun (WGS) entry which is preliminary data.</text>
</comment>
<accession>A0A9W4N1L1</accession>
<keyword evidence="1" id="KW-0732">Signal</keyword>
<evidence type="ECO:0000259" key="2">
    <source>
        <dbReference type="Pfam" id="PF24137"/>
    </source>
</evidence>
<dbReference type="AlphaFoldDB" id="A0A9W4N1L1"/>
<feature type="chain" id="PRO_5040865816" description="Hydroxyneurosporene synthase" evidence="1">
    <location>
        <begin position="20"/>
        <end position="424"/>
    </location>
</feature>
<feature type="domain" description="AsqO/PenF-like C-terminal" evidence="3">
    <location>
        <begin position="266"/>
        <end position="395"/>
    </location>
</feature>
<dbReference type="OrthoDB" id="5344254at2759"/>
<dbReference type="InterPro" id="IPR056402">
    <property type="entry name" value="DA_N"/>
</dbReference>
<name>A0A9W4N1L1_PENOL</name>
<feature type="signal peptide" evidence="1">
    <location>
        <begin position="1"/>
        <end position="19"/>
    </location>
</feature>
<feature type="domain" description="Diels-Alderase N-terminal" evidence="2">
    <location>
        <begin position="78"/>
        <end position="259"/>
    </location>
</feature>
<dbReference type="EMBL" id="CAJVOS010000060">
    <property type="protein sequence ID" value="CAG8232392.1"/>
    <property type="molecule type" value="Genomic_DNA"/>
</dbReference>
<sequence length="424" mass="46143">MFTTRLLMLVICLAIPSSAFPKRQMGSISPYTPNIGRSNGIYQIPSTLYNGSSKAQFDIQTETSTLDTSTLLSLDAPKLDTINASVFDWWYFDVVSETNPDVLLTITFFSSTAAAFPFLFANQSSPLTAWIWASFANGTVFADYVPATVATLTGVDGTHTEGAGIWHETGFAWGASTAPQTRYEVTVASEKLQVHGRLGLTATVPYHLPCGIQKEKSILEIAPHIGWVNLVPDAEGVVDMNIRGSTLSFRGPGYHDKNWSDRPFMESVESWYWGHGRLGPYSIVWFNFLALNDTTNSTYVSSYVAKDGNVLVSACDASLLTVRPVGSPGTTGGRYPPMAGDIPEGFHLDFDLGEEGHLLVNVLMRAVVAGDGEYYVRWTGDLAGEVSRSESTLRGPCLPSSESEQGREDALIGVAVFEQFVVLE</sequence>
<dbReference type="InterPro" id="IPR057722">
    <property type="entry name" value="AsqO/PenF-like_C"/>
</dbReference>
<evidence type="ECO:0008006" key="6">
    <source>
        <dbReference type="Google" id="ProtNLM"/>
    </source>
</evidence>
<dbReference type="SUPFAM" id="SSF159245">
    <property type="entry name" value="AttH-like"/>
    <property type="match status" value="1"/>
</dbReference>
<evidence type="ECO:0000259" key="3">
    <source>
        <dbReference type="Pfam" id="PF25581"/>
    </source>
</evidence>
<organism evidence="4 5">
    <name type="scientific">Penicillium olsonii</name>
    <dbReference type="NCBI Taxonomy" id="99116"/>
    <lineage>
        <taxon>Eukaryota</taxon>
        <taxon>Fungi</taxon>
        <taxon>Dikarya</taxon>
        <taxon>Ascomycota</taxon>
        <taxon>Pezizomycotina</taxon>
        <taxon>Eurotiomycetes</taxon>
        <taxon>Eurotiomycetidae</taxon>
        <taxon>Eurotiales</taxon>
        <taxon>Aspergillaceae</taxon>
        <taxon>Penicillium</taxon>
    </lineage>
</organism>
<dbReference type="Pfam" id="PF25581">
    <property type="entry name" value="AsqO_C"/>
    <property type="match status" value="1"/>
</dbReference>
<evidence type="ECO:0000313" key="4">
    <source>
        <dbReference type="EMBL" id="CAG8232392.1"/>
    </source>
</evidence>
<gene>
    <name evidence="4" type="ORF">POLS_LOCUS8357</name>
</gene>
<evidence type="ECO:0000256" key="1">
    <source>
        <dbReference type="SAM" id="SignalP"/>
    </source>
</evidence>
<reference evidence="4" key="1">
    <citation type="submission" date="2021-07" db="EMBL/GenBank/DDBJ databases">
        <authorList>
            <person name="Branca A.L. A."/>
        </authorList>
    </citation>
    <scope>NUCLEOTIDE SEQUENCE</scope>
</reference>